<sequence>MLALNEQYLISANIPELHIKDAQPSRTRARLHHLPLVLLFEMHLSPASLATAATFTSLVSAQLNTSALAKSYFGNDAPWYQSKIPFFEISDKSIQDVYYYRWGMYRAHQRDVGQRGYVSTEFLDDVSWQLSPWATLNDASGFHISEGRWLRDRRYADDYIRHMYNGGNDRHFTDWITDSVWQRYLVDGDASAIITHLQSMIKIYHQWNDALDISKGLYWREPLADATEYTISSIDASGGKDGFSGGDAFRPTINSYQWANAIAIANVADLVGDSSTANDFRSRAANLKNRFQTDIWNTTLEHFIDRYKVSNQYVSYYQPIRGRELAGLVPWMFSMPDDNSKYNAAWKHILDTNQLKGSNGLRTGEPSYQYYMKQYRYEGSQRECQWNGPVWPYQTTQVLYGMANLLNSYTQTLISKSIYLSNLRTYTKLHYNPNYNNILNIEEDYEPDKSGPIVGLARSPHYFHSGYNDLIISGLIGLRPRADNTLEVNPLIPSEAGISYFRLQDVIYHGRTIAIEWDVNGSRYNRGTGLRVYVDGNQVASSNTLSRVSATISKASAPAIDRSKINKSVKLGDYPRGSASSGTTQSKVDDAIDGRVWFYPELANGWDSDATSSESTQWYNIDFGQATMLVGCELAFYVNDSEGFALPLNYDVLKLINGSWVKIVGFGENLIANGIVNVKWDLISTGQLRVQFRQPANKRVRLVEFKAF</sequence>
<dbReference type="Pfam" id="PF22422">
    <property type="entry name" value="MGH1-like_GH"/>
    <property type="match status" value="1"/>
</dbReference>
<dbReference type="STRING" id="1047168.A0A0F4GGF4"/>
<organism evidence="2 3">
    <name type="scientific">Zymoseptoria brevis</name>
    <dbReference type="NCBI Taxonomy" id="1047168"/>
    <lineage>
        <taxon>Eukaryota</taxon>
        <taxon>Fungi</taxon>
        <taxon>Dikarya</taxon>
        <taxon>Ascomycota</taxon>
        <taxon>Pezizomycotina</taxon>
        <taxon>Dothideomycetes</taxon>
        <taxon>Dothideomycetidae</taxon>
        <taxon>Mycosphaerellales</taxon>
        <taxon>Mycosphaerellaceae</taxon>
        <taxon>Zymoseptoria</taxon>
    </lineage>
</organism>
<dbReference type="InterPro" id="IPR008928">
    <property type="entry name" value="6-hairpin_glycosidase_sf"/>
</dbReference>
<gene>
    <name evidence="2" type="ORF">TI39_contig617g00007</name>
</gene>
<dbReference type="AlphaFoldDB" id="A0A0F4GGF4"/>
<keyword evidence="3" id="KW-1185">Reference proteome</keyword>
<dbReference type="Gene3D" id="2.60.120.260">
    <property type="entry name" value="Galactose-binding domain-like"/>
    <property type="match status" value="1"/>
</dbReference>
<reference evidence="2 3" key="1">
    <citation type="submission" date="2015-03" db="EMBL/GenBank/DDBJ databases">
        <title>RNA-seq based gene annotation and comparative genomics of four Zymoseptoria species reveal species-specific pathogenicity related genes and transposable element activity.</title>
        <authorList>
            <person name="Grandaubert J."/>
            <person name="Bhattacharyya A."/>
            <person name="Stukenbrock E.H."/>
        </authorList>
    </citation>
    <scope>NUCLEOTIDE SEQUENCE [LARGE SCALE GENOMIC DNA]</scope>
    <source>
        <strain evidence="2 3">Zb18110</strain>
    </source>
</reference>
<dbReference type="InterPro" id="IPR012341">
    <property type="entry name" value="6hp_glycosidase-like_sf"/>
</dbReference>
<dbReference type="InterPro" id="IPR054491">
    <property type="entry name" value="MGH1-like_GH"/>
</dbReference>
<dbReference type="PROSITE" id="PS50022">
    <property type="entry name" value="FA58C_3"/>
    <property type="match status" value="1"/>
</dbReference>
<accession>A0A0F4GGF4</accession>
<dbReference type="GO" id="GO:0003824">
    <property type="term" value="F:catalytic activity"/>
    <property type="evidence" value="ECO:0007669"/>
    <property type="project" value="UniProtKB-ARBA"/>
</dbReference>
<evidence type="ECO:0000259" key="1">
    <source>
        <dbReference type="PROSITE" id="PS50022"/>
    </source>
</evidence>
<evidence type="ECO:0000313" key="3">
    <source>
        <dbReference type="Proteomes" id="UP000033647"/>
    </source>
</evidence>
<name>A0A0F4GGF4_9PEZI</name>
<dbReference type="EMBL" id="LAFY01000609">
    <property type="protein sequence ID" value="KJX96524.1"/>
    <property type="molecule type" value="Genomic_DNA"/>
</dbReference>
<dbReference type="InterPro" id="IPR000421">
    <property type="entry name" value="FA58C"/>
</dbReference>
<feature type="domain" description="F5/8 type C" evidence="1">
    <location>
        <begin position="562"/>
        <end position="708"/>
    </location>
</feature>
<dbReference type="OrthoDB" id="5382128at2759"/>
<dbReference type="Pfam" id="PF03633">
    <property type="entry name" value="Glyco_hydro_65C"/>
    <property type="match status" value="1"/>
</dbReference>
<protein>
    <submittedName>
        <fullName evidence="2">Glycogen debranching protein</fullName>
    </submittedName>
</protein>
<proteinExistence type="predicted"/>
<evidence type="ECO:0000313" key="2">
    <source>
        <dbReference type="EMBL" id="KJX96524.1"/>
    </source>
</evidence>
<dbReference type="Proteomes" id="UP000033647">
    <property type="component" value="Unassembled WGS sequence"/>
</dbReference>
<dbReference type="InterPro" id="IPR005194">
    <property type="entry name" value="Glyco_hydro_65_C"/>
</dbReference>
<dbReference type="SUPFAM" id="SSF48208">
    <property type="entry name" value="Six-hairpin glycosidases"/>
    <property type="match status" value="1"/>
</dbReference>
<dbReference type="GO" id="GO:0005975">
    <property type="term" value="P:carbohydrate metabolic process"/>
    <property type="evidence" value="ECO:0007669"/>
    <property type="project" value="InterPro"/>
</dbReference>
<comment type="caution">
    <text evidence="2">The sequence shown here is derived from an EMBL/GenBank/DDBJ whole genome shotgun (WGS) entry which is preliminary data.</text>
</comment>
<dbReference type="Gene3D" id="1.50.10.10">
    <property type="match status" value="1"/>
</dbReference>